<dbReference type="PANTHER" id="PTHR24148">
    <property type="entry name" value="ANKYRIN REPEAT DOMAIN-CONTAINING PROTEIN 39 HOMOLOG-RELATED"/>
    <property type="match status" value="1"/>
</dbReference>
<gene>
    <name evidence="3" type="ORF">PG991_007617</name>
</gene>
<sequence>MSSQLSGQDGESSIFKLKSIELNGAIYKPVDSVHAMREYRSRVFRYNDQDLKPLVEFEYVPLESMRRRLRLLRLVAGSQINPDVICELFEVEFDENNVVRRPLQSQPSKGSKRRATGLTHGKQPSQENTILPKVEYEALSWNWGTESKDCGIRVLRSSDNTQSRLAVSRELALALKYLRNPEKDRILWIDALCINQADHEERNHQVQMMSRIYSCAQQVCVWLGQDNDDSTVAISFIREIMLLENFDAISEKKENAPKWRSLLLLMQRPWFSRKWVVQEIALARAATIYCGNDQIPWEQFAVAVELFVEVETATHRLSEVMRRDEAFGHVPQWFEHVSELGASVLVQATGKVFRRDGWQIPGAALNKLSGKRKHKRGAEVSKAPNTDDQKAEEPNQFRPQRPLLSLEYLVSSLSVFQASQPRDAIYSLLAISRDTSPFAELRANSGVMSEESTILSTISSFLERKPFRVDYSRPFSDVCKDFVSFCIQGARNSDPTRALDILCRPWAPEVNEHGSGTVIHRKPDMYKLQPNREKLWVSKKKKSHKRKINDQWEVDNRNTSEYFSDAIDAIDAEPSKWHEFEEFAKELNLPKPKKQSLSDEDSNDGASDTSESENEIDEIEEDSTKLPSWISPVSGAPFALFHHPGGNSMLRMGRKNADPLVGLPQDGHRNYSAAQNTKVDHKSENRLRFRKRPRLNQYSLYTKGFIFDKIVEVREPARLGAIPETWTKLAGWDGAVDGSTDPPAEFWRTLVADRGKDNRNPPYYYATACKESVKKGGLRGGSVDTSALIVNERNSIVAEFCRRVQAVIWNRSLVKTEHGRLGLANMPVQQGDMVCIIFGCTVPVILRRGKSKTKEDIKRQGLEDGFESFKSVLSTCEEACFRKLRYNRKLESLGPPGTVDREDWESEVREEREAVNNQFRIWRKREEEHTMQQEEEEREKTKRKNEADERIRVRELKKTNASRASTFITSPSRQETITDPIQTILEKAPTQTEENEHPGTNSDGAQGITPHHQQNAMESEDNQRRKEEEEGSKEENERDTEKKKRAEEDQKVYYTLISEAYIHGMMDGEAVREHILGGNKGRCENNNTFDRIICRSTTTMNTHEVQLMGSSLFGQNVERDIERIAVSSIPHPVLVDLPFDLVLRVLNAMS</sequence>
<protein>
    <submittedName>
        <fullName evidence="3">HET-domain-containing protein</fullName>
    </submittedName>
</protein>
<accession>A0ABR1RUB9</accession>
<feature type="region of interest" description="Disordered" evidence="1">
    <location>
        <begin position="101"/>
        <end position="129"/>
    </location>
</feature>
<evidence type="ECO:0000259" key="2">
    <source>
        <dbReference type="Pfam" id="PF06985"/>
    </source>
</evidence>
<feature type="compositionally biased region" description="Basic and acidic residues" evidence="1">
    <location>
        <begin position="385"/>
        <end position="395"/>
    </location>
</feature>
<feature type="region of interest" description="Disordered" evidence="1">
    <location>
        <begin position="588"/>
        <end position="628"/>
    </location>
</feature>
<comment type="caution">
    <text evidence="3">The sequence shown here is derived from an EMBL/GenBank/DDBJ whole genome shotgun (WGS) entry which is preliminary data.</text>
</comment>
<evidence type="ECO:0000256" key="1">
    <source>
        <dbReference type="SAM" id="MobiDB-lite"/>
    </source>
</evidence>
<proteinExistence type="predicted"/>
<evidence type="ECO:0000313" key="3">
    <source>
        <dbReference type="EMBL" id="KAK8018427.1"/>
    </source>
</evidence>
<keyword evidence="4" id="KW-1185">Reference proteome</keyword>
<dbReference type="Proteomes" id="UP001396898">
    <property type="component" value="Unassembled WGS sequence"/>
</dbReference>
<feature type="region of interest" description="Disordered" evidence="1">
    <location>
        <begin position="928"/>
        <end position="1046"/>
    </location>
</feature>
<feature type="region of interest" description="Disordered" evidence="1">
    <location>
        <begin position="369"/>
        <end position="397"/>
    </location>
</feature>
<feature type="non-terminal residue" evidence="3">
    <location>
        <position position="1150"/>
    </location>
</feature>
<feature type="compositionally biased region" description="Acidic residues" evidence="1">
    <location>
        <begin position="610"/>
        <end position="621"/>
    </location>
</feature>
<dbReference type="InterPro" id="IPR052895">
    <property type="entry name" value="HetReg/Transcr_Mod"/>
</dbReference>
<reference evidence="3 4" key="1">
    <citation type="submission" date="2023-01" db="EMBL/GenBank/DDBJ databases">
        <title>Analysis of 21 Apiospora genomes using comparative genomics revels a genus with tremendous synthesis potential of carbohydrate active enzymes and secondary metabolites.</title>
        <authorList>
            <person name="Sorensen T."/>
        </authorList>
    </citation>
    <scope>NUCLEOTIDE SEQUENCE [LARGE SCALE GENOMIC DNA]</scope>
    <source>
        <strain evidence="3 4">CBS 20057</strain>
    </source>
</reference>
<feature type="domain" description="Heterokaryon incompatibility" evidence="2">
    <location>
        <begin position="136"/>
        <end position="279"/>
    </location>
</feature>
<dbReference type="EMBL" id="JAQQWI010000010">
    <property type="protein sequence ID" value="KAK8018427.1"/>
    <property type="molecule type" value="Genomic_DNA"/>
</dbReference>
<evidence type="ECO:0000313" key="4">
    <source>
        <dbReference type="Proteomes" id="UP001396898"/>
    </source>
</evidence>
<organism evidence="3 4">
    <name type="scientific">Apiospora marii</name>
    <dbReference type="NCBI Taxonomy" id="335849"/>
    <lineage>
        <taxon>Eukaryota</taxon>
        <taxon>Fungi</taxon>
        <taxon>Dikarya</taxon>
        <taxon>Ascomycota</taxon>
        <taxon>Pezizomycotina</taxon>
        <taxon>Sordariomycetes</taxon>
        <taxon>Xylariomycetidae</taxon>
        <taxon>Amphisphaeriales</taxon>
        <taxon>Apiosporaceae</taxon>
        <taxon>Apiospora</taxon>
    </lineage>
</organism>
<dbReference type="InterPro" id="IPR010730">
    <property type="entry name" value="HET"/>
</dbReference>
<name>A0ABR1RUB9_9PEZI</name>
<feature type="compositionally biased region" description="Basic and acidic residues" evidence="1">
    <location>
        <begin position="1021"/>
        <end position="1046"/>
    </location>
</feature>
<feature type="compositionally biased region" description="Basic and acidic residues" evidence="1">
    <location>
        <begin position="928"/>
        <end position="958"/>
    </location>
</feature>
<dbReference type="Pfam" id="PF06985">
    <property type="entry name" value="HET"/>
    <property type="match status" value="1"/>
</dbReference>
<feature type="compositionally biased region" description="Polar residues" evidence="1">
    <location>
        <begin position="959"/>
        <end position="981"/>
    </location>
</feature>
<dbReference type="PANTHER" id="PTHR24148:SF64">
    <property type="entry name" value="HETEROKARYON INCOMPATIBILITY DOMAIN-CONTAINING PROTEIN"/>
    <property type="match status" value="1"/>
</dbReference>